<sequence>MYNQSNNGKYEQFTYGKLDQFSPDKVIAVSPGLQGQQESLRDIAKQYTFWQPPLGTTEKEAVGIFLLDQNLFGDDDQFIVLVKGAIVVSNYSRSSYVQYRYTFIPLKDVEEANLPNGIYELLCWFAGDAIPQRSPNLEKLYIPVLDPQKANEYRDNLDQRIKDIQFILEEKDSNDEPYLLAAVSSLLSDQTVLINQTPSHLVDPLIFLRTIIRLFPAACRPELSVAIGDFDEEMADNWARLLVKLVESDSINYQTLPQTCVWLNLSEGSILGASQLDHFNSQQFLYAEKIREILTQPDPDWILSLLQELNDLAHSSWNFEGLKAYPRQAENHSHDIKLGLWGVAGAGKTTYILQLYQCMSNDSSGFNIIPSDDISENFIRTRLAELATNRFIIPTAPGDEKFITYVIETLYTLTPKTITLSFIDASGTYYSQLGSYTNIEDVMNIKVAGDKSLVEYLSDCSGIIFLLAPEIDLINAESHQLMIPNVLQLLRRYAKERGQPLGSQNRLQQFMAFCVNKVDKAEYWESRNNPKDLVKSILGTAVDKLNAHCYYNERKFEQSEHNRCKFFAISAIGRHQDESGKWVESIDYPDSDSANNSSRTTSNFFWYDEPETIANEEMETSNEVEDNEVKEQTRPSRKIFSGRKKPSLQPMKSSQSSEREVDQPMLKLGVNNEPFNVVEPVKWLIRKTYAFKMK</sequence>
<comment type="caution">
    <text evidence="2">The sequence shown here is derived from an EMBL/GenBank/DDBJ whole genome shotgun (WGS) entry which is preliminary data.</text>
</comment>
<dbReference type="EMBL" id="QQWC01000002">
    <property type="protein sequence ID" value="REJ43229.1"/>
    <property type="molecule type" value="Genomic_DNA"/>
</dbReference>
<name>A0A3E0L6U2_9CHRO</name>
<proteinExistence type="predicted"/>
<dbReference type="Proteomes" id="UP000256873">
    <property type="component" value="Unassembled WGS sequence"/>
</dbReference>
<dbReference type="SUPFAM" id="SSF52540">
    <property type="entry name" value="P-loop containing nucleoside triphosphate hydrolases"/>
    <property type="match status" value="1"/>
</dbReference>
<evidence type="ECO:0000313" key="3">
    <source>
        <dbReference type="Proteomes" id="UP000256873"/>
    </source>
</evidence>
<dbReference type="InterPro" id="IPR027417">
    <property type="entry name" value="P-loop_NTPase"/>
</dbReference>
<accession>A0A3E0L6U2</accession>
<dbReference type="AlphaFoldDB" id="A0A3E0L6U2"/>
<feature type="region of interest" description="Disordered" evidence="1">
    <location>
        <begin position="616"/>
        <end position="664"/>
    </location>
</feature>
<organism evidence="2 3">
    <name type="scientific">Microcystis flos-aquae TF09</name>
    <dbReference type="NCBI Taxonomy" id="2060473"/>
    <lineage>
        <taxon>Bacteria</taxon>
        <taxon>Bacillati</taxon>
        <taxon>Cyanobacteriota</taxon>
        <taxon>Cyanophyceae</taxon>
        <taxon>Oscillatoriophycideae</taxon>
        <taxon>Chroococcales</taxon>
        <taxon>Microcystaceae</taxon>
        <taxon>Microcystis</taxon>
    </lineage>
</organism>
<dbReference type="Gene3D" id="3.40.50.300">
    <property type="entry name" value="P-loop containing nucleotide triphosphate hydrolases"/>
    <property type="match status" value="1"/>
</dbReference>
<protein>
    <submittedName>
        <fullName evidence="2">Uncharacterized protein</fullName>
    </submittedName>
</protein>
<evidence type="ECO:0000313" key="2">
    <source>
        <dbReference type="EMBL" id="REJ43229.1"/>
    </source>
</evidence>
<feature type="compositionally biased region" description="Basic residues" evidence="1">
    <location>
        <begin position="635"/>
        <end position="646"/>
    </location>
</feature>
<evidence type="ECO:0000256" key="1">
    <source>
        <dbReference type="SAM" id="MobiDB-lite"/>
    </source>
</evidence>
<feature type="compositionally biased region" description="Acidic residues" evidence="1">
    <location>
        <begin position="616"/>
        <end position="626"/>
    </location>
</feature>
<gene>
    <name evidence="2" type="ORF">DWQ54_10220</name>
</gene>
<reference evidence="2 3" key="1">
    <citation type="submission" date="2017-10" db="EMBL/GenBank/DDBJ databases">
        <title>A large-scale comparative metagenomic study reveals the eutrophication-driven functional interactions in six Microcystis-epibionts communities.</title>
        <authorList>
            <person name="Li Q."/>
            <person name="Lin F."/>
        </authorList>
    </citation>
    <scope>NUCLEOTIDE SEQUENCE [LARGE SCALE GENOMIC DNA]</scope>
    <source>
        <strain evidence="2">TF09</strain>
    </source>
</reference>